<dbReference type="EMBL" id="QKYT01000088">
    <property type="protein sequence ID" value="RIA94154.1"/>
    <property type="molecule type" value="Genomic_DNA"/>
</dbReference>
<reference evidence="2 3" key="1">
    <citation type="submission" date="2018-06" db="EMBL/GenBank/DDBJ databases">
        <title>Comparative genomics reveals the genomic features of Rhizophagus irregularis, R. cerebriforme, R. diaphanum and Gigaspora rosea, and their symbiotic lifestyle signature.</title>
        <authorList>
            <person name="Morin E."/>
            <person name="San Clemente H."/>
            <person name="Chen E.C.H."/>
            <person name="De La Providencia I."/>
            <person name="Hainaut M."/>
            <person name="Kuo A."/>
            <person name="Kohler A."/>
            <person name="Murat C."/>
            <person name="Tang N."/>
            <person name="Roy S."/>
            <person name="Loubradou J."/>
            <person name="Henrissat B."/>
            <person name="Grigoriev I.V."/>
            <person name="Corradi N."/>
            <person name="Roux C."/>
            <person name="Martin F.M."/>
        </authorList>
    </citation>
    <scope>NUCLEOTIDE SEQUENCE [LARGE SCALE GENOMIC DNA]</scope>
    <source>
        <strain evidence="2 3">DAOM 227022</strain>
    </source>
</reference>
<organism evidence="2 3">
    <name type="scientific">Glomus cerebriforme</name>
    <dbReference type="NCBI Taxonomy" id="658196"/>
    <lineage>
        <taxon>Eukaryota</taxon>
        <taxon>Fungi</taxon>
        <taxon>Fungi incertae sedis</taxon>
        <taxon>Mucoromycota</taxon>
        <taxon>Glomeromycotina</taxon>
        <taxon>Glomeromycetes</taxon>
        <taxon>Glomerales</taxon>
        <taxon>Glomeraceae</taxon>
        <taxon>Glomus</taxon>
    </lineage>
</organism>
<dbReference type="AlphaFoldDB" id="A0A397TH04"/>
<dbReference type="Proteomes" id="UP000265703">
    <property type="component" value="Unassembled WGS sequence"/>
</dbReference>
<protein>
    <submittedName>
        <fullName evidence="2">Uncharacterized protein</fullName>
    </submittedName>
</protein>
<dbReference type="OrthoDB" id="2414060at2759"/>
<evidence type="ECO:0000313" key="3">
    <source>
        <dbReference type="Proteomes" id="UP000265703"/>
    </source>
</evidence>
<keyword evidence="3" id="KW-1185">Reference proteome</keyword>
<gene>
    <name evidence="2" type="ORF">C1645_583129</name>
</gene>
<feature type="region of interest" description="Disordered" evidence="1">
    <location>
        <begin position="1"/>
        <end position="24"/>
    </location>
</feature>
<evidence type="ECO:0000256" key="1">
    <source>
        <dbReference type="SAM" id="MobiDB-lite"/>
    </source>
</evidence>
<comment type="caution">
    <text evidence="2">The sequence shown here is derived from an EMBL/GenBank/DDBJ whole genome shotgun (WGS) entry which is preliminary data.</text>
</comment>
<evidence type="ECO:0000313" key="2">
    <source>
        <dbReference type="EMBL" id="RIA94154.1"/>
    </source>
</evidence>
<name>A0A397TH04_9GLOM</name>
<proteinExistence type="predicted"/>
<accession>A0A397TH04</accession>
<sequence>MSSQDSDELTEFEEDSYEEDSDENEVLPSVCKKCGEEYHKWCKPCRQSYLKENFTNWTSENEKIDDFIQEMQLNDDDIIFEWILYNQFDNIKEIEKNNNDNSTSNSVYSAIWKDGPLCYDDDKKKLMRESNEEVTLRCLRNSKNNIDKFLIEVKSYINDEDIGIYGLSQDPDTKDYIMILQDFYCQFYCKECGKKKYWRILVQNMPNKSFYKKIYRLDQWR</sequence>